<keyword evidence="2" id="KW-0443">Lipid metabolism</keyword>
<feature type="domain" description="Phosphatidylinositol-specific phospholipase C X" evidence="3">
    <location>
        <begin position="97"/>
        <end position="143"/>
    </location>
</feature>
<keyword evidence="2" id="KW-0378">Hydrolase</keyword>
<dbReference type="GO" id="GO:0005886">
    <property type="term" value="C:plasma membrane"/>
    <property type="evidence" value="ECO:0007669"/>
    <property type="project" value="UniProtKB-SubCell"/>
</dbReference>
<evidence type="ECO:0000259" key="3">
    <source>
        <dbReference type="Pfam" id="PF00388"/>
    </source>
</evidence>
<dbReference type="PROSITE" id="PS50007">
    <property type="entry name" value="PIPLC_X_DOMAIN"/>
    <property type="match status" value="1"/>
</dbReference>
<name>A0A7J6WUY8_THATH</name>
<dbReference type="PRINTS" id="PR00390">
    <property type="entry name" value="PHPHLIPASEC"/>
</dbReference>
<evidence type="ECO:0000313" key="5">
    <source>
        <dbReference type="Proteomes" id="UP000554482"/>
    </source>
</evidence>
<reference evidence="4 5" key="1">
    <citation type="submission" date="2020-06" db="EMBL/GenBank/DDBJ databases">
        <title>Transcriptomic and genomic resources for Thalictrum thalictroides and T. hernandezii: Facilitating candidate gene discovery in an emerging model plant lineage.</title>
        <authorList>
            <person name="Arias T."/>
            <person name="Riano-Pachon D.M."/>
            <person name="Di Stilio V.S."/>
        </authorList>
    </citation>
    <scope>NUCLEOTIDE SEQUENCE [LARGE SCALE GENOMIC DNA]</scope>
    <source>
        <strain evidence="5">cv. WT478/WT964</strain>
        <tissue evidence="4">Leaves</tissue>
    </source>
</reference>
<gene>
    <name evidence="4" type="ORF">FRX31_009543</name>
</gene>
<dbReference type="Pfam" id="PF00388">
    <property type="entry name" value="PI-PLC-X"/>
    <property type="match status" value="1"/>
</dbReference>
<evidence type="ECO:0000256" key="1">
    <source>
        <dbReference type="ARBA" id="ARBA00004202"/>
    </source>
</evidence>
<keyword evidence="5" id="KW-1185">Reference proteome</keyword>
<proteinExistence type="predicted"/>
<dbReference type="Proteomes" id="UP000554482">
    <property type="component" value="Unassembled WGS sequence"/>
</dbReference>
<dbReference type="EMBL" id="JABWDY010010166">
    <property type="protein sequence ID" value="KAF5200863.1"/>
    <property type="molecule type" value="Genomic_DNA"/>
</dbReference>
<dbReference type="OrthoDB" id="269822at2759"/>
<dbReference type="PANTHER" id="PTHR10336">
    <property type="entry name" value="PHOSPHOINOSITIDE-SPECIFIC PHOSPHOLIPASE C FAMILY PROTEIN"/>
    <property type="match status" value="1"/>
</dbReference>
<dbReference type="Gene3D" id="3.20.20.190">
    <property type="entry name" value="Phosphatidylinositol (PI) phosphodiesterase"/>
    <property type="match status" value="1"/>
</dbReference>
<comment type="catalytic activity">
    <reaction evidence="2">
        <text>a 1,2-diacyl-sn-glycero-3-phospho-(1D-myo-inositol-4,5-bisphosphate) + H2O = 1D-myo-inositol 1,4,5-trisphosphate + a 1,2-diacyl-sn-glycerol + H(+)</text>
        <dbReference type="Rhea" id="RHEA:33179"/>
        <dbReference type="ChEBI" id="CHEBI:15377"/>
        <dbReference type="ChEBI" id="CHEBI:15378"/>
        <dbReference type="ChEBI" id="CHEBI:17815"/>
        <dbReference type="ChEBI" id="CHEBI:58456"/>
        <dbReference type="ChEBI" id="CHEBI:203600"/>
        <dbReference type="EC" id="3.1.4.11"/>
    </reaction>
</comment>
<dbReference type="SUPFAM" id="SSF51695">
    <property type="entry name" value="PLC-like phosphodiesterases"/>
    <property type="match status" value="1"/>
</dbReference>
<evidence type="ECO:0000313" key="4">
    <source>
        <dbReference type="EMBL" id="KAF5200863.1"/>
    </source>
</evidence>
<protein>
    <recommendedName>
        <fullName evidence="2">Phosphoinositide phospholipase C</fullName>
        <ecNumber evidence="2">3.1.4.11</ecNumber>
    </recommendedName>
</protein>
<dbReference type="InterPro" id="IPR000909">
    <property type="entry name" value="PLipase_C_PInositol-sp_X_dom"/>
</dbReference>
<dbReference type="PANTHER" id="PTHR10336:SF204">
    <property type="entry name" value="PHOSPHOINOSITIDE PHOSPHOLIPASE C 4-RELATED"/>
    <property type="match status" value="1"/>
</dbReference>
<dbReference type="EC" id="3.1.4.11" evidence="2"/>
<accession>A0A7J6WUY8</accession>
<comment type="caution">
    <text evidence="4">The sequence shown here is derived from an EMBL/GenBank/DDBJ whole genome shotgun (WGS) entry which is preliminary data.</text>
</comment>
<keyword evidence="2" id="KW-0442">Lipid degradation</keyword>
<dbReference type="GO" id="GO:0051209">
    <property type="term" value="P:release of sequestered calcium ion into cytosol"/>
    <property type="evidence" value="ECO:0007669"/>
    <property type="project" value="TreeGrafter"/>
</dbReference>
<dbReference type="GO" id="GO:0016042">
    <property type="term" value="P:lipid catabolic process"/>
    <property type="evidence" value="ECO:0007669"/>
    <property type="project" value="UniProtKB-KW"/>
</dbReference>
<evidence type="ECO:0000256" key="2">
    <source>
        <dbReference type="RuleBase" id="RU361133"/>
    </source>
</evidence>
<organism evidence="4 5">
    <name type="scientific">Thalictrum thalictroides</name>
    <name type="common">Rue-anemone</name>
    <name type="synonym">Anemone thalictroides</name>
    <dbReference type="NCBI Taxonomy" id="46969"/>
    <lineage>
        <taxon>Eukaryota</taxon>
        <taxon>Viridiplantae</taxon>
        <taxon>Streptophyta</taxon>
        <taxon>Embryophyta</taxon>
        <taxon>Tracheophyta</taxon>
        <taxon>Spermatophyta</taxon>
        <taxon>Magnoliopsida</taxon>
        <taxon>Ranunculales</taxon>
        <taxon>Ranunculaceae</taxon>
        <taxon>Thalictroideae</taxon>
        <taxon>Thalictrum</taxon>
    </lineage>
</organism>
<dbReference type="GO" id="GO:0004435">
    <property type="term" value="F:phosphatidylinositol-4,5-bisphosphate phospholipase C activity"/>
    <property type="evidence" value="ECO:0007669"/>
    <property type="project" value="UniProtKB-EC"/>
</dbReference>
<dbReference type="GO" id="GO:0048015">
    <property type="term" value="P:phosphatidylinositol-mediated signaling"/>
    <property type="evidence" value="ECO:0007669"/>
    <property type="project" value="TreeGrafter"/>
</dbReference>
<sequence>MQDGDLMEGLCNKHEYSYTWIPRQVNLHILCSSLIVLDDAGYAEALVGRNGCRTTLYETLQTKDENQVWVSIYWNVCGIGLCGRWYCELETNVHQDMTAPLCHWFIYAGHNSYLTGNQLSSDCSDVPIIKALQRGVRVIEMDM</sequence>
<dbReference type="InterPro" id="IPR017946">
    <property type="entry name" value="PLC-like_Pdiesterase_TIM-brl"/>
</dbReference>
<dbReference type="InterPro" id="IPR001192">
    <property type="entry name" value="PI-PLC_fam"/>
</dbReference>
<dbReference type="AlphaFoldDB" id="A0A7J6WUY8"/>
<comment type="subcellular location">
    <subcellularLocation>
        <location evidence="1">Cell membrane</location>
        <topology evidence="1">Peripheral membrane protein</topology>
    </subcellularLocation>
</comment>